<evidence type="ECO:0000313" key="2">
    <source>
        <dbReference type="Proteomes" id="UP000030652"/>
    </source>
</evidence>
<evidence type="ECO:0000313" key="1">
    <source>
        <dbReference type="EMBL" id="KHE90461.1"/>
    </source>
</evidence>
<dbReference type="eggNOG" id="COG3009">
    <property type="taxonomic scope" value="Bacteria"/>
</dbReference>
<gene>
    <name evidence="1" type="ORF">SCABRO_03846</name>
</gene>
<dbReference type="PROSITE" id="PS51257">
    <property type="entry name" value="PROKAR_LIPOPROTEIN"/>
    <property type="match status" value="1"/>
</dbReference>
<reference evidence="1 2" key="1">
    <citation type="submission" date="2014-10" db="EMBL/GenBank/DDBJ databases">
        <title>Draft genome of anammox bacterium scalindua brodae, obtained using differential coverage binning of sequence data from two enrichment reactors.</title>
        <authorList>
            <person name="Speth D.R."/>
            <person name="Russ L."/>
            <person name="Kartal B."/>
            <person name="Op den Camp H.J."/>
            <person name="Dutilh B.E."/>
            <person name="Jetten M.S."/>
        </authorList>
    </citation>
    <scope>NUCLEOTIDE SEQUENCE [LARGE SCALE GENOMIC DNA]</scope>
    <source>
        <strain evidence="1">RU1</strain>
    </source>
</reference>
<dbReference type="EMBL" id="JRYO01000264">
    <property type="protein sequence ID" value="KHE90461.1"/>
    <property type="molecule type" value="Genomic_DNA"/>
</dbReference>
<dbReference type="AlphaFoldDB" id="A0A0B0EEF3"/>
<comment type="caution">
    <text evidence="1">The sequence shown here is derived from an EMBL/GenBank/DDBJ whole genome shotgun (WGS) entry which is preliminary data.</text>
</comment>
<name>A0A0B0EEF3_9BACT</name>
<evidence type="ECO:0008006" key="3">
    <source>
        <dbReference type="Google" id="ProtNLM"/>
    </source>
</evidence>
<dbReference type="SUPFAM" id="SSF159594">
    <property type="entry name" value="XCC0632-like"/>
    <property type="match status" value="1"/>
</dbReference>
<protein>
    <recommendedName>
        <fullName evidence="3">ABC-type transport auxiliary lipoprotein component domain-containing protein</fullName>
    </recommendedName>
</protein>
<proteinExistence type="predicted"/>
<sequence>MKNKALLIVLIGVFGLFSVLAGCLNLEKNYPEKRYFTLDASREKDVFPSDKGEVLTVRRFRVSPKYESKGLVYRLKEQNYEYDFYNELFISPSSMFTEEIRKWLAVSGLFKHVVDPSSLVDSPYILEGAITALYGDYRVSAAPKAVLEIQFFLLHEIESNSKIIFQSQYHKEEPLNGNTPDALVKSWNSALNQILTEFEADLKVSVQKTKH</sequence>
<accession>A0A0B0EEF3</accession>
<organism evidence="1 2">
    <name type="scientific">Candidatus Scalindua brodae</name>
    <dbReference type="NCBI Taxonomy" id="237368"/>
    <lineage>
        <taxon>Bacteria</taxon>
        <taxon>Pseudomonadati</taxon>
        <taxon>Planctomycetota</taxon>
        <taxon>Candidatus Brocadiia</taxon>
        <taxon>Candidatus Brocadiales</taxon>
        <taxon>Candidatus Scalinduaceae</taxon>
        <taxon>Candidatus Scalindua</taxon>
    </lineage>
</organism>
<dbReference type="Proteomes" id="UP000030652">
    <property type="component" value="Unassembled WGS sequence"/>
</dbReference>
<dbReference type="Gene3D" id="3.40.50.10610">
    <property type="entry name" value="ABC-type transport auxiliary lipoprotein component"/>
    <property type="match status" value="1"/>
</dbReference>